<accession>A0A814TM10</accession>
<evidence type="ECO:0000313" key="1">
    <source>
        <dbReference type="EMBL" id="CAF1164000.1"/>
    </source>
</evidence>
<protein>
    <submittedName>
        <fullName evidence="1">Uncharacterized protein</fullName>
    </submittedName>
</protein>
<gene>
    <name evidence="1" type="ORF">XAT740_LOCUS21645</name>
</gene>
<dbReference type="AlphaFoldDB" id="A0A814TM10"/>
<reference evidence="1" key="1">
    <citation type="submission" date="2021-02" db="EMBL/GenBank/DDBJ databases">
        <authorList>
            <person name="Nowell W R."/>
        </authorList>
    </citation>
    <scope>NUCLEOTIDE SEQUENCE</scope>
</reference>
<comment type="caution">
    <text evidence="1">The sequence shown here is derived from an EMBL/GenBank/DDBJ whole genome shotgun (WGS) entry which is preliminary data.</text>
</comment>
<dbReference type="EMBL" id="CAJNOR010001560">
    <property type="protein sequence ID" value="CAF1164000.1"/>
    <property type="molecule type" value="Genomic_DNA"/>
</dbReference>
<sequence length="174" mass="20142">MARVVKKYKLFGSSRTALGEIYKFAKNFRVIKAVLERITALLNDGGGGRLDKIRERSYYGWNSYQYAIDQSKRPRAVTINEQNPEIVLKKIDQWLSQHYPGFQLNHVEIVKPDRRVYARANFRTADRQEKTVLFDVTAAAQSYMNTMMRMFSPGTVVRLWPGAGSRATRYEVLI</sequence>
<name>A0A814TM10_ADIRI</name>
<dbReference type="Proteomes" id="UP000663828">
    <property type="component" value="Unassembled WGS sequence"/>
</dbReference>
<proteinExistence type="predicted"/>
<organism evidence="1 2">
    <name type="scientific">Adineta ricciae</name>
    <name type="common">Rotifer</name>
    <dbReference type="NCBI Taxonomy" id="249248"/>
    <lineage>
        <taxon>Eukaryota</taxon>
        <taxon>Metazoa</taxon>
        <taxon>Spiralia</taxon>
        <taxon>Gnathifera</taxon>
        <taxon>Rotifera</taxon>
        <taxon>Eurotatoria</taxon>
        <taxon>Bdelloidea</taxon>
        <taxon>Adinetida</taxon>
        <taxon>Adinetidae</taxon>
        <taxon>Adineta</taxon>
    </lineage>
</organism>
<keyword evidence="2" id="KW-1185">Reference proteome</keyword>
<evidence type="ECO:0000313" key="2">
    <source>
        <dbReference type="Proteomes" id="UP000663828"/>
    </source>
</evidence>